<dbReference type="Pfam" id="PF13385">
    <property type="entry name" value="Laminin_G_3"/>
    <property type="match status" value="1"/>
</dbReference>
<evidence type="ECO:0000256" key="5">
    <source>
        <dbReference type="SAM" id="MobiDB-lite"/>
    </source>
</evidence>
<dbReference type="InterPro" id="IPR018511">
    <property type="entry name" value="Hemolysin-typ_Ca-bd_CS"/>
</dbReference>
<dbReference type="InterPro" id="IPR001343">
    <property type="entry name" value="Hemolysn_Ca-bd"/>
</dbReference>
<dbReference type="Gene3D" id="3.40.390.10">
    <property type="entry name" value="Collagenase (Catalytic Domain)"/>
    <property type="match status" value="1"/>
</dbReference>
<evidence type="ECO:0000256" key="4">
    <source>
        <dbReference type="ARBA" id="ARBA00023157"/>
    </source>
</evidence>
<dbReference type="InterPro" id="IPR006558">
    <property type="entry name" value="LamG-like"/>
</dbReference>
<organism evidence="7 8">
    <name type="scientific">Jannaschia pagri</name>
    <dbReference type="NCBI Taxonomy" id="2829797"/>
    <lineage>
        <taxon>Bacteria</taxon>
        <taxon>Pseudomonadati</taxon>
        <taxon>Pseudomonadota</taxon>
        <taxon>Alphaproteobacteria</taxon>
        <taxon>Rhodobacterales</taxon>
        <taxon>Roseobacteraceae</taxon>
        <taxon>Jannaschia</taxon>
    </lineage>
</organism>
<evidence type="ECO:0000259" key="6">
    <source>
        <dbReference type="SMART" id="SM00560"/>
    </source>
</evidence>
<keyword evidence="3" id="KW-0732">Signal</keyword>
<keyword evidence="4" id="KW-1015">Disulfide bond</keyword>
<gene>
    <name evidence="7" type="ORF">JANAI62_00510</name>
</gene>
<evidence type="ECO:0000313" key="8">
    <source>
        <dbReference type="Proteomes" id="UP000786693"/>
    </source>
</evidence>
<dbReference type="PROSITE" id="PS00330">
    <property type="entry name" value="HEMOLYSIN_CALCIUM"/>
    <property type="match status" value="4"/>
</dbReference>
<evidence type="ECO:0000256" key="3">
    <source>
        <dbReference type="ARBA" id="ARBA00022729"/>
    </source>
</evidence>
<dbReference type="RefSeq" id="WP_220746972.1">
    <property type="nucleotide sequence ID" value="NZ_BPFH01000001.1"/>
</dbReference>
<evidence type="ECO:0000313" key="7">
    <source>
        <dbReference type="EMBL" id="GIT93428.1"/>
    </source>
</evidence>
<dbReference type="SMART" id="SM00560">
    <property type="entry name" value="LamGL"/>
    <property type="match status" value="1"/>
</dbReference>
<feature type="compositionally biased region" description="Low complexity" evidence="5">
    <location>
        <begin position="623"/>
        <end position="632"/>
    </location>
</feature>
<dbReference type="PANTHER" id="PTHR38340">
    <property type="entry name" value="S-LAYER PROTEIN"/>
    <property type="match status" value="1"/>
</dbReference>
<dbReference type="Pfam" id="PF00353">
    <property type="entry name" value="HemolysinCabind"/>
    <property type="match status" value="5"/>
</dbReference>
<accession>A0ABQ4NG73</accession>
<comment type="caution">
    <text evidence="7">The sequence shown here is derived from an EMBL/GenBank/DDBJ whole genome shotgun (WGS) entry which is preliminary data.</text>
</comment>
<dbReference type="InterPro" id="IPR024079">
    <property type="entry name" value="MetalloPept_cat_dom_sf"/>
</dbReference>
<dbReference type="InterPro" id="IPR011049">
    <property type="entry name" value="Serralysin-like_metalloprot_C"/>
</dbReference>
<comment type="subcellular location">
    <subcellularLocation>
        <location evidence="1">Secreted</location>
    </subcellularLocation>
</comment>
<feature type="domain" description="LamG-like jellyroll fold" evidence="6">
    <location>
        <begin position="361"/>
        <end position="508"/>
    </location>
</feature>
<reference evidence="7 8" key="1">
    <citation type="submission" date="2021-05" db="EMBL/GenBank/DDBJ databases">
        <title>Bacteria Genome sequencing.</title>
        <authorList>
            <person name="Takabe Y."/>
            <person name="Nakajima Y."/>
            <person name="Suzuki S."/>
            <person name="Shiozaki T."/>
        </authorList>
    </citation>
    <scope>NUCLEOTIDE SEQUENCE [LARGE SCALE GENOMIC DNA]</scope>
    <source>
        <strain evidence="7 8">AI_62</strain>
    </source>
</reference>
<dbReference type="InterPro" id="IPR013320">
    <property type="entry name" value="ConA-like_dom_sf"/>
</dbReference>
<dbReference type="Proteomes" id="UP000786693">
    <property type="component" value="Unassembled WGS sequence"/>
</dbReference>
<protein>
    <recommendedName>
        <fullName evidence="6">LamG-like jellyroll fold domain-containing protein</fullName>
    </recommendedName>
</protein>
<dbReference type="Gene3D" id="2.150.10.10">
    <property type="entry name" value="Serralysin-like metalloprotease, C-terminal"/>
    <property type="match status" value="2"/>
</dbReference>
<sequence length="866" mass="90078">MSVGATNIDNINHPLLGSLSYGFNPTKSSYTYAFVPAGNPTTKAGYEGGSDFTRAWTNEEKANFRDVVARFSEVAGMTFTEVPYGSSDIRLEMVDSVPGGWGGYAGTSGTFVVGSDSIGLLTHELGHVMALDHPFDGTKLPGVGSTYDPGQFGFNSNFYTVMAYRTGTPTEHPDLRFLYPEDLAPFDIAALQAIFGANQTHEAGDTTYVPGVSFDSSFYTIWDAGGTDRIDLSGITGDSILDLRAATLQVEVGGGGYVSLWDVVRDGDGDVTRAGGGLNIAFGVTIEEGVAGIGDDSLTGNGAANLLRGGLGNDTIRGGAGNDTLDGAGPGQPVPTVILAEMNDSTSPARRLEIDNYAMPGSVTIDMVLKFDANVNHLQRIVSYDPDGSGDPILELQLFDSTGSNALFFIVPRSGGYTTAWTGLYASDLADGQAHRLTITRDASTGMMTLYLDGVEKRSTTYEAGTGFTSGGKLVFGDSQGVWTSSGNALFEGDFGPIAVYDKALSSVEVAARDISDLASTSDPDLVNYWVPDANRGPIPDLEGGTALQAISAGARQEIALINDDDDLDGGAGNDSLLGRDGDDLLTGGADNDTLRGGRGDDTLNGDSGSDRLEGDDGDDRLSGGSYADTLRGGAGDDTLDGGTNFDMVLYTGHSAGVQVNLQAGTATGGGGTDRLSRIEHAFGSGHADLIYGTHAHGNRLEGSLGNDRIYGLDGRDTLLGGEGHDLLQGGDDVDRLLGGAGRDTLGGGDGVDFLTGGADADRFVFTSVAHTGVGRWRRDEIRDFDAAEGDVIDLSAMDANVWLSGNQTFTFGGSVFTGRGGQMILNDYTLSGQAVTIASFDTRGDGVANGQIYIVGGAEVGDFIL</sequence>
<keyword evidence="2" id="KW-0964">Secreted</keyword>
<keyword evidence="8" id="KW-1185">Reference proteome</keyword>
<feature type="compositionally biased region" description="Basic and acidic residues" evidence="5">
    <location>
        <begin position="593"/>
        <end position="602"/>
    </location>
</feature>
<dbReference type="InterPro" id="IPR050557">
    <property type="entry name" value="RTX_toxin/Mannuronan_C5-epim"/>
</dbReference>
<proteinExistence type="predicted"/>
<name>A0ABQ4NG73_9RHOB</name>
<feature type="region of interest" description="Disordered" evidence="5">
    <location>
        <begin position="573"/>
        <end position="638"/>
    </location>
</feature>
<dbReference type="PRINTS" id="PR00313">
    <property type="entry name" value="CABNDNGRPT"/>
</dbReference>
<evidence type="ECO:0000256" key="2">
    <source>
        <dbReference type="ARBA" id="ARBA00022525"/>
    </source>
</evidence>
<evidence type="ECO:0000256" key="1">
    <source>
        <dbReference type="ARBA" id="ARBA00004613"/>
    </source>
</evidence>
<dbReference type="SUPFAM" id="SSF55486">
    <property type="entry name" value="Metalloproteases ('zincins'), catalytic domain"/>
    <property type="match status" value="1"/>
</dbReference>
<dbReference type="PANTHER" id="PTHR38340:SF1">
    <property type="entry name" value="S-LAYER PROTEIN"/>
    <property type="match status" value="1"/>
</dbReference>
<dbReference type="SUPFAM" id="SSF51120">
    <property type="entry name" value="beta-Roll"/>
    <property type="match status" value="3"/>
</dbReference>
<dbReference type="SUPFAM" id="SSF49899">
    <property type="entry name" value="Concanavalin A-like lectins/glucanases"/>
    <property type="match status" value="1"/>
</dbReference>
<dbReference type="EMBL" id="BPFH01000001">
    <property type="protein sequence ID" value="GIT93428.1"/>
    <property type="molecule type" value="Genomic_DNA"/>
</dbReference>
<dbReference type="Gene3D" id="2.60.120.200">
    <property type="match status" value="1"/>
</dbReference>